<accession>A0ABU1T1G5</accession>
<protein>
    <submittedName>
        <fullName evidence="11">Manganese/zinc/iron transport system permease protein</fullName>
    </submittedName>
</protein>
<gene>
    <name evidence="11" type="ORF">J2S36_000674</name>
</gene>
<comment type="caution">
    <text evidence="11">The sequence shown here is derived from an EMBL/GenBank/DDBJ whole genome shotgun (WGS) entry which is preliminary data.</text>
</comment>
<feature type="transmembrane region" description="Helical" evidence="10">
    <location>
        <begin position="162"/>
        <end position="182"/>
    </location>
</feature>
<evidence type="ECO:0000256" key="8">
    <source>
        <dbReference type="RuleBase" id="RU003943"/>
    </source>
</evidence>
<evidence type="ECO:0000313" key="11">
    <source>
        <dbReference type="EMBL" id="MDR6939131.1"/>
    </source>
</evidence>
<feature type="transmembrane region" description="Helical" evidence="10">
    <location>
        <begin position="31"/>
        <end position="51"/>
    </location>
</feature>
<keyword evidence="4" id="KW-1003">Cell membrane</keyword>
<dbReference type="PANTHER" id="PTHR30477:SF3">
    <property type="entry name" value="METAL TRANSPORT SYSTEM MEMBRANE PROTEIN CT_069-RELATED"/>
    <property type="match status" value="1"/>
</dbReference>
<feature type="transmembrane region" description="Helical" evidence="10">
    <location>
        <begin position="247"/>
        <end position="268"/>
    </location>
</feature>
<evidence type="ECO:0000256" key="6">
    <source>
        <dbReference type="ARBA" id="ARBA00022989"/>
    </source>
</evidence>
<evidence type="ECO:0000256" key="9">
    <source>
        <dbReference type="SAM" id="MobiDB-lite"/>
    </source>
</evidence>
<evidence type="ECO:0000313" key="12">
    <source>
        <dbReference type="Proteomes" id="UP001266099"/>
    </source>
</evidence>
<organism evidence="11 12">
    <name type="scientific">Arcanobacterium hippocoleae</name>
    <dbReference type="NCBI Taxonomy" id="149017"/>
    <lineage>
        <taxon>Bacteria</taxon>
        <taxon>Bacillati</taxon>
        <taxon>Actinomycetota</taxon>
        <taxon>Actinomycetes</taxon>
        <taxon>Actinomycetales</taxon>
        <taxon>Actinomycetaceae</taxon>
        <taxon>Arcanobacterium</taxon>
    </lineage>
</organism>
<feature type="region of interest" description="Disordered" evidence="9">
    <location>
        <begin position="323"/>
        <end position="347"/>
    </location>
</feature>
<evidence type="ECO:0000256" key="4">
    <source>
        <dbReference type="ARBA" id="ARBA00022475"/>
    </source>
</evidence>
<sequence length="386" mass="40386">MKLALLELAFDPHSALIPLGDFWATYSFRVMTVGTILVGLFAGALGSILYVRKQSLVSDVIGHSAIAGIVCAFVIASLLGGDGQSILILTIGATISGLLAVVTTNLIAEKSKVGLDAAMAISLAIFYGGGMVALRLLSFSNFSGRSGISQYLFGNAATMRQIDVLTVGILGVLALIVVIVFWKEIAMFAFDPVGSRAAGFSGNVLNAIVTLCATIGIVIGVKSVGVVLMVAFAIIPAAAARQWTDDLRVLVAAAGCIGAFAGGLGSYLAVSIGKVPTGPIIVVILSLILAISLIFSPHRSLLAYQYRRRKHLQDLHDHDHDGQNGIISANTNTSQQGGKSRQKSVSRNAIAPKASISCAKLPFSRAARIARLTRQSNMIQVQVGAR</sequence>
<feature type="compositionally biased region" description="Polar residues" evidence="9">
    <location>
        <begin position="325"/>
        <end position="347"/>
    </location>
</feature>
<feature type="transmembrane region" description="Helical" evidence="10">
    <location>
        <begin position="120"/>
        <end position="142"/>
    </location>
</feature>
<comment type="subcellular location">
    <subcellularLocation>
        <location evidence="1 8">Cell membrane</location>
        <topology evidence="1 8">Multi-pass membrane protein</topology>
    </subcellularLocation>
</comment>
<evidence type="ECO:0000256" key="2">
    <source>
        <dbReference type="ARBA" id="ARBA00008034"/>
    </source>
</evidence>
<feature type="transmembrane region" description="Helical" evidence="10">
    <location>
        <begin position="280"/>
        <end position="302"/>
    </location>
</feature>
<feature type="transmembrane region" description="Helical" evidence="10">
    <location>
        <begin position="223"/>
        <end position="240"/>
    </location>
</feature>
<dbReference type="SUPFAM" id="SSF81345">
    <property type="entry name" value="ABC transporter involved in vitamin B12 uptake, BtuC"/>
    <property type="match status" value="1"/>
</dbReference>
<dbReference type="InterPro" id="IPR037294">
    <property type="entry name" value="ABC_BtuC-like"/>
</dbReference>
<comment type="similarity">
    <text evidence="2 8">Belongs to the ABC-3 integral membrane protein family.</text>
</comment>
<evidence type="ECO:0000256" key="10">
    <source>
        <dbReference type="SAM" id="Phobius"/>
    </source>
</evidence>
<name>A0ABU1T1G5_9ACTO</name>
<proteinExistence type="inferred from homology"/>
<feature type="transmembrane region" description="Helical" evidence="10">
    <location>
        <begin position="60"/>
        <end position="80"/>
    </location>
</feature>
<dbReference type="PANTHER" id="PTHR30477">
    <property type="entry name" value="ABC-TRANSPORTER METAL-BINDING PROTEIN"/>
    <property type="match status" value="1"/>
</dbReference>
<keyword evidence="5 8" id="KW-0812">Transmembrane</keyword>
<dbReference type="RefSeq" id="WP_309955558.1">
    <property type="nucleotide sequence ID" value="NZ_JAVDUJ010000001.1"/>
</dbReference>
<keyword evidence="12" id="KW-1185">Reference proteome</keyword>
<evidence type="ECO:0000256" key="5">
    <source>
        <dbReference type="ARBA" id="ARBA00022692"/>
    </source>
</evidence>
<reference evidence="11 12" key="1">
    <citation type="submission" date="2023-07" db="EMBL/GenBank/DDBJ databases">
        <title>Sequencing the genomes of 1000 actinobacteria strains.</title>
        <authorList>
            <person name="Klenk H.-P."/>
        </authorList>
    </citation>
    <scope>NUCLEOTIDE SEQUENCE [LARGE SCALE GENOMIC DNA]</scope>
    <source>
        <strain evidence="11 12">DSM 15539</strain>
    </source>
</reference>
<evidence type="ECO:0000256" key="3">
    <source>
        <dbReference type="ARBA" id="ARBA00022448"/>
    </source>
</evidence>
<keyword evidence="7 10" id="KW-0472">Membrane</keyword>
<keyword evidence="3 8" id="KW-0813">Transport</keyword>
<dbReference type="Gene3D" id="1.10.3470.10">
    <property type="entry name" value="ABC transporter involved in vitamin B12 uptake, BtuC"/>
    <property type="match status" value="1"/>
</dbReference>
<keyword evidence="6 10" id="KW-1133">Transmembrane helix</keyword>
<dbReference type="Pfam" id="PF00950">
    <property type="entry name" value="ABC-3"/>
    <property type="match status" value="1"/>
</dbReference>
<dbReference type="EMBL" id="JAVDUJ010000001">
    <property type="protein sequence ID" value="MDR6939131.1"/>
    <property type="molecule type" value="Genomic_DNA"/>
</dbReference>
<feature type="transmembrane region" description="Helical" evidence="10">
    <location>
        <begin position="86"/>
        <end position="108"/>
    </location>
</feature>
<dbReference type="InterPro" id="IPR001626">
    <property type="entry name" value="ABC_TroCD"/>
</dbReference>
<evidence type="ECO:0000256" key="1">
    <source>
        <dbReference type="ARBA" id="ARBA00004651"/>
    </source>
</evidence>
<evidence type="ECO:0000256" key="7">
    <source>
        <dbReference type="ARBA" id="ARBA00023136"/>
    </source>
</evidence>
<dbReference type="Proteomes" id="UP001266099">
    <property type="component" value="Unassembled WGS sequence"/>
</dbReference>